<evidence type="ECO:0000313" key="2">
    <source>
        <dbReference type="WBParaSite" id="Gr19_v10_g878.t2"/>
    </source>
</evidence>
<organism evidence="1 2">
    <name type="scientific">Globodera rostochiensis</name>
    <name type="common">Golden nematode worm</name>
    <name type="synonym">Heterodera rostochiensis</name>
    <dbReference type="NCBI Taxonomy" id="31243"/>
    <lineage>
        <taxon>Eukaryota</taxon>
        <taxon>Metazoa</taxon>
        <taxon>Ecdysozoa</taxon>
        <taxon>Nematoda</taxon>
        <taxon>Chromadorea</taxon>
        <taxon>Rhabditida</taxon>
        <taxon>Tylenchina</taxon>
        <taxon>Tylenchomorpha</taxon>
        <taxon>Tylenchoidea</taxon>
        <taxon>Heteroderidae</taxon>
        <taxon>Heteroderinae</taxon>
        <taxon>Globodera</taxon>
    </lineage>
</organism>
<evidence type="ECO:0000313" key="1">
    <source>
        <dbReference type="Proteomes" id="UP000887572"/>
    </source>
</evidence>
<dbReference type="Proteomes" id="UP000887572">
    <property type="component" value="Unplaced"/>
</dbReference>
<name>A0A914IAF3_GLORO</name>
<protein>
    <submittedName>
        <fullName evidence="2">Uncharacterized protein</fullName>
    </submittedName>
</protein>
<proteinExistence type="predicted"/>
<dbReference type="AlphaFoldDB" id="A0A914IAF3"/>
<keyword evidence="1" id="KW-1185">Reference proteome</keyword>
<accession>A0A914IAF3</accession>
<sequence>MLLCVQNLELAINDDDAFFHFDYEYANGTGPPNFWYYGVLRDFHRFPTNMPPNYTAELWRLRTGLDFCGPFPPSAERVGTVNMRGMLGRRCWLSPFGCHFYALYLHRGDAIAVGDEDFFSGTEIPRNRNYQVGLMQITMGNNKGSSSETTMSLTRKDFALSAQPTPVNWQAIPSGIGRPKVECEHIHFVSATQFVLVTGTIEWVDQQSRRGPSFEGVDAKASRTQFHWISIDEANSIAYVSRIELPEPPLASRENFYIDDRRIYLHVRGDQDNRSAFVFYTLDWTRQLRVLNAETQQWEEFELDTRNSDFGIAEIVDDEGGTSADEFYSVRFDNGLLLRKHIDSVYSKQGGVVFIQLLPAQSTYIMRVMFKLSHLNVDARGSLMSVRIYPNVHDRVRVHLHIYVSPPYVAPLRYLAYWRLREMLQVNDRKEFDEEKGTMRSAAGYYKRMPAKHDPSSSGSLAIDELSVHNEKWAKLLQQADTAAADIKHSTMLYPIPWRRIPEKSGFDS</sequence>
<dbReference type="WBParaSite" id="Gr19_v10_g878.t2">
    <property type="protein sequence ID" value="Gr19_v10_g878.t2"/>
    <property type="gene ID" value="Gr19_v10_g878"/>
</dbReference>
<reference evidence="2" key="1">
    <citation type="submission" date="2022-11" db="UniProtKB">
        <authorList>
            <consortium name="WormBaseParasite"/>
        </authorList>
    </citation>
    <scope>IDENTIFICATION</scope>
</reference>